<evidence type="ECO:0000313" key="2">
    <source>
        <dbReference type="Proteomes" id="UP000242219"/>
    </source>
</evidence>
<proteinExistence type="predicted"/>
<keyword evidence="2" id="KW-1185">Reference proteome</keyword>
<comment type="caution">
    <text evidence="1">The sequence shown here is derived from an EMBL/GenBank/DDBJ whole genome shotgun (WGS) entry which is preliminary data.</text>
</comment>
<dbReference type="EMBL" id="MJUW02000070">
    <property type="protein sequence ID" value="OQD45903.1"/>
    <property type="molecule type" value="Genomic_DNA"/>
</dbReference>
<evidence type="ECO:0008006" key="3">
    <source>
        <dbReference type="Google" id="ProtNLM"/>
    </source>
</evidence>
<name>A0A1V6M0I2_9BACT</name>
<dbReference type="InterPro" id="IPR005358">
    <property type="entry name" value="Puta_zinc/iron-chelating_dom"/>
</dbReference>
<dbReference type="AlphaFoldDB" id="A0A1V6M0I2"/>
<dbReference type="Proteomes" id="UP000242219">
    <property type="component" value="Unassembled WGS sequence"/>
</dbReference>
<sequence>MAELISKLETKKINHIIQKTQQVAQKIDIFCSAILLQTWRRMNYIFNKQEIHSSLKRRQGNCLRCGRCCQASFKCQHLEYDKNGLSLCKVYDQKPLMCSLYPYNEDDYFFHLKPTCGYKYDDE</sequence>
<dbReference type="RefSeq" id="WP_070066924.1">
    <property type="nucleotide sequence ID" value="NZ_MJUW02000070.1"/>
</dbReference>
<evidence type="ECO:0000313" key="1">
    <source>
        <dbReference type="EMBL" id="OQD45903.1"/>
    </source>
</evidence>
<accession>A0A1V6M0I2</accession>
<gene>
    <name evidence="1" type="ORF">BIY37_06015</name>
</gene>
<protein>
    <recommendedName>
        <fullName evidence="3">Zinc/iron-chelating domain-containing protein</fullName>
    </recommendedName>
</protein>
<reference evidence="1 2" key="1">
    <citation type="journal article" date="2016" name="Genome Announc.">
        <title>Draft Genome Sequence of the Anaerobic Ammonium-Oxidizing Bacterium 'Candidatus Brocadia sp. 40'.</title>
        <authorList>
            <person name="Ali M."/>
            <person name="Haroon M.F."/>
            <person name="Narita Y."/>
            <person name="Zhang L."/>
            <person name="Rangel Shaw D."/>
            <person name="Okabe S."/>
            <person name="Saikaly P.E."/>
        </authorList>
    </citation>
    <scope>NUCLEOTIDE SEQUENCE [LARGE SCALE GENOMIC DNA]</scope>
    <source>
        <strain evidence="1 2">40</strain>
    </source>
</reference>
<organism evidence="1 2">
    <name type="scientific">Candidatus Brocadia sapporoensis</name>
    <dbReference type="NCBI Taxonomy" id="392547"/>
    <lineage>
        <taxon>Bacteria</taxon>
        <taxon>Pseudomonadati</taxon>
        <taxon>Planctomycetota</taxon>
        <taxon>Candidatus Brocadiia</taxon>
        <taxon>Candidatus Brocadiales</taxon>
        <taxon>Candidatus Brocadiaceae</taxon>
        <taxon>Candidatus Brocadia</taxon>
    </lineage>
</organism>
<dbReference type="Pfam" id="PF03692">
    <property type="entry name" value="CxxCxxCC"/>
    <property type="match status" value="1"/>
</dbReference>